<proteinExistence type="predicted"/>
<evidence type="ECO:0000256" key="1">
    <source>
        <dbReference type="SAM" id="MobiDB-lite"/>
    </source>
</evidence>
<name>A0ABD2W5M2_9HYME</name>
<reference evidence="2 3" key="1">
    <citation type="journal article" date="2024" name="bioRxiv">
        <title>A reference genome for Trichogramma kaykai: A tiny desert-dwelling parasitoid wasp with competing sex-ratio distorters.</title>
        <authorList>
            <person name="Culotta J."/>
            <person name="Lindsey A.R."/>
        </authorList>
    </citation>
    <scope>NUCLEOTIDE SEQUENCE [LARGE SCALE GENOMIC DNA]</scope>
    <source>
        <strain evidence="2 3">KSX58</strain>
    </source>
</reference>
<accession>A0ABD2W5M2</accession>
<sequence>MKPDDDLLNQSTLTNDETELDPAVAAQFREYEKVIAALSAKVDNLTQLVQSNNKPEEQPVVTTSDNMSAANNSNILTVTTSSAATQSHTTECHTQCSCSTGANPCGPGTTGS</sequence>
<evidence type="ECO:0000313" key="3">
    <source>
        <dbReference type="Proteomes" id="UP001627154"/>
    </source>
</evidence>
<keyword evidence="3" id="KW-1185">Reference proteome</keyword>
<comment type="caution">
    <text evidence="2">The sequence shown here is derived from an EMBL/GenBank/DDBJ whole genome shotgun (WGS) entry which is preliminary data.</text>
</comment>
<feature type="region of interest" description="Disordered" evidence="1">
    <location>
        <begin position="50"/>
        <end position="71"/>
    </location>
</feature>
<feature type="compositionally biased region" description="Polar residues" evidence="1">
    <location>
        <begin position="60"/>
        <end position="71"/>
    </location>
</feature>
<dbReference type="Proteomes" id="UP001627154">
    <property type="component" value="Unassembled WGS sequence"/>
</dbReference>
<gene>
    <name evidence="2" type="ORF">TKK_016521</name>
</gene>
<dbReference type="AlphaFoldDB" id="A0ABD2W5M2"/>
<protein>
    <submittedName>
        <fullName evidence="2">Uncharacterized protein</fullName>
    </submittedName>
</protein>
<organism evidence="2 3">
    <name type="scientific">Trichogramma kaykai</name>
    <dbReference type="NCBI Taxonomy" id="54128"/>
    <lineage>
        <taxon>Eukaryota</taxon>
        <taxon>Metazoa</taxon>
        <taxon>Ecdysozoa</taxon>
        <taxon>Arthropoda</taxon>
        <taxon>Hexapoda</taxon>
        <taxon>Insecta</taxon>
        <taxon>Pterygota</taxon>
        <taxon>Neoptera</taxon>
        <taxon>Endopterygota</taxon>
        <taxon>Hymenoptera</taxon>
        <taxon>Apocrita</taxon>
        <taxon>Proctotrupomorpha</taxon>
        <taxon>Chalcidoidea</taxon>
        <taxon>Trichogrammatidae</taxon>
        <taxon>Trichogramma</taxon>
    </lineage>
</organism>
<dbReference type="EMBL" id="JBJJXI010000134">
    <property type="protein sequence ID" value="KAL3388288.1"/>
    <property type="molecule type" value="Genomic_DNA"/>
</dbReference>
<evidence type="ECO:0000313" key="2">
    <source>
        <dbReference type="EMBL" id="KAL3388288.1"/>
    </source>
</evidence>
<feature type="region of interest" description="Disordered" evidence="1">
    <location>
        <begin position="1"/>
        <end position="20"/>
    </location>
</feature>